<accession>A0AAW2S6D6</accession>
<reference evidence="2" key="1">
    <citation type="submission" date="2020-06" db="EMBL/GenBank/DDBJ databases">
        <authorList>
            <person name="Li T."/>
            <person name="Hu X."/>
            <person name="Zhang T."/>
            <person name="Song X."/>
            <person name="Zhang H."/>
            <person name="Dai N."/>
            <person name="Sheng W."/>
            <person name="Hou X."/>
            <person name="Wei L."/>
        </authorList>
    </citation>
    <scope>NUCLEOTIDE SEQUENCE</scope>
    <source>
        <strain evidence="2">G02</strain>
        <tissue evidence="2">Leaf</tissue>
    </source>
</reference>
<dbReference type="EMBL" id="JACGWJ010000011">
    <property type="protein sequence ID" value="KAL0387679.1"/>
    <property type="molecule type" value="Genomic_DNA"/>
</dbReference>
<sequence>MQACLVAKGYTQVEGLDYTETFTPVAKLTTVRTLLAVAAAKLWELHQLVVHNAFLHGDLNEEVYMTSPLEYFATIDNCACRLRKSLYGLKQASRQCQAYSSLFFYLKGTSFIALLIYVDDVIIASNNSAHASALKIYLDNCFHIKDLGPLKYFLGLEVARSPNGMILSQRKYTLDSLQETGMLGTNLYHFLWSKTTS</sequence>
<feature type="domain" description="Reverse transcriptase Ty1/copia-type" evidence="1">
    <location>
        <begin position="3"/>
        <end position="186"/>
    </location>
</feature>
<comment type="caution">
    <text evidence="2">The sequence shown here is derived from an EMBL/GenBank/DDBJ whole genome shotgun (WGS) entry which is preliminary data.</text>
</comment>
<organism evidence="2">
    <name type="scientific">Sesamum radiatum</name>
    <name type="common">Black benniseed</name>
    <dbReference type="NCBI Taxonomy" id="300843"/>
    <lineage>
        <taxon>Eukaryota</taxon>
        <taxon>Viridiplantae</taxon>
        <taxon>Streptophyta</taxon>
        <taxon>Embryophyta</taxon>
        <taxon>Tracheophyta</taxon>
        <taxon>Spermatophyta</taxon>
        <taxon>Magnoliopsida</taxon>
        <taxon>eudicotyledons</taxon>
        <taxon>Gunneridae</taxon>
        <taxon>Pentapetalae</taxon>
        <taxon>asterids</taxon>
        <taxon>lamiids</taxon>
        <taxon>Lamiales</taxon>
        <taxon>Pedaliaceae</taxon>
        <taxon>Sesamum</taxon>
    </lineage>
</organism>
<evidence type="ECO:0000313" key="2">
    <source>
        <dbReference type="EMBL" id="KAL0387679.1"/>
    </source>
</evidence>
<reference evidence="2" key="2">
    <citation type="journal article" date="2024" name="Plant">
        <title>Genomic evolution and insights into agronomic trait innovations of Sesamum species.</title>
        <authorList>
            <person name="Miao H."/>
            <person name="Wang L."/>
            <person name="Qu L."/>
            <person name="Liu H."/>
            <person name="Sun Y."/>
            <person name="Le M."/>
            <person name="Wang Q."/>
            <person name="Wei S."/>
            <person name="Zheng Y."/>
            <person name="Lin W."/>
            <person name="Duan Y."/>
            <person name="Cao H."/>
            <person name="Xiong S."/>
            <person name="Wang X."/>
            <person name="Wei L."/>
            <person name="Li C."/>
            <person name="Ma Q."/>
            <person name="Ju M."/>
            <person name="Zhao R."/>
            <person name="Li G."/>
            <person name="Mu C."/>
            <person name="Tian Q."/>
            <person name="Mei H."/>
            <person name="Zhang T."/>
            <person name="Gao T."/>
            <person name="Zhang H."/>
        </authorList>
    </citation>
    <scope>NUCLEOTIDE SEQUENCE</scope>
    <source>
        <strain evidence="2">G02</strain>
    </source>
</reference>
<dbReference type="Pfam" id="PF07727">
    <property type="entry name" value="RVT_2"/>
    <property type="match status" value="1"/>
</dbReference>
<gene>
    <name evidence="2" type="ORF">Sradi_2649700</name>
</gene>
<proteinExistence type="predicted"/>
<dbReference type="InterPro" id="IPR013103">
    <property type="entry name" value="RVT_2"/>
</dbReference>
<protein>
    <submittedName>
        <fullName evidence="2">Retrovirus-related Pol polyprotein from transposon RE2</fullName>
    </submittedName>
</protein>
<evidence type="ECO:0000259" key="1">
    <source>
        <dbReference type="Pfam" id="PF07727"/>
    </source>
</evidence>
<dbReference type="InterPro" id="IPR043502">
    <property type="entry name" value="DNA/RNA_pol_sf"/>
</dbReference>
<name>A0AAW2S6D6_SESRA</name>
<dbReference type="AlphaFoldDB" id="A0AAW2S6D6"/>
<dbReference type="SUPFAM" id="SSF56672">
    <property type="entry name" value="DNA/RNA polymerases"/>
    <property type="match status" value="1"/>
</dbReference>